<name>A0A814PPX6_9BILA</name>
<feature type="chain" id="PRO_5044131974" evidence="1">
    <location>
        <begin position="20"/>
        <end position="201"/>
    </location>
</feature>
<dbReference type="Proteomes" id="UP000663870">
    <property type="component" value="Unassembled WGS sequence"/>
</dbReference>
<dbReference type="EMBL" id="CAJNOH010000710">
    <property type="protein sequence ID" value="CAF1109109.1"/>
    <property type="molecule type" value="Genomic_DNA"/>
</dbReference>
<feature type="signal peptide" evidence="1">
    <location>
        <begin position="1"/>
        <end position="19"/>
    </location>
</feature>
<proteinExistence type="predicted"/>
<dbReference type="AlphaFoldDB" id="A0A814PPX6"/>
<evidence type="ECO:0000313" key="3">
    <source>
        <dbReference type="EMBL" id="CAF1288062.1"/>
    </source>
</evidence>
<keyword evidence="1" id="KW-0732">Signal</keyword>
<sequence length="201" mass="22919">MLTTVILFIFFLFINHTNGRTFHTRDTDSLVVMRERCAKTPYVDECTGVKSQMEDLLRKCRGMVTPVSACDDVKNKYCFIWPSELYCYGFNGGGGGGGGSDSDWSQIPSDPNELKRRGDYCVTHQAELKCRNLLNALKIRYDECSKRPKTDISCQNFKGSLCSAFPNFSPCIYGGGGLRRRVTQLENYFQKRHKVLTHHHH</sequence>
<protein>
    <submittedName>
        <fullName evidence="2">Uncharacterized protein</fullName>
    </submittedName>
</protein>
<gene>
    <name evidence="3" type="ORF">JXQ802_LOCUS28847</name>
    <name evidence="2" type="ORF">PYM288_LOCUS20093</name>
</gene>
<evidence type="ECO:0000313" key="2">
    <source>
        <dbReference type="EMBL" id="CAF1109109.1"/>
    </source>
</evidence>
<dbReference type="EMBL" id="CAJNOL010001102">
    <property type="protein sequence ID" value="CAF1288062.1"/>
    <property type="molecule type" value="Genomic_DNA"/>
</dbReference>
<accession>A0A814PPX6</accession>
<comment type="caution">
    <text evidence="2">The sequence shown here is derived from an EMBL/GenBank/DDBJ whole genome shotgun (WGS) entry which is preliminary data.</text>
</comment>
<evidence type="ECO:0000313" key="4">
    <source>
        <dbReference type="Proteomes" id="UP000663854"/>
    </source>
</evidence>
<dbReference type="Proteomes" id="UP000663854">
    <property type="component" value="Unassembled WGS sequence"/>
</dbReference>
<keyword evidence="5" id="KW-1185">Reference proteome</keyword>
<reference evidence="2" key="1">
    <citation type="submission" date="2021-02" db="EMBL/GenBank/DDBJ databases">
        <authorList>
            <person name="Nowell W R."/>
        </authorList>
    </citation>
    <scope>NUCLEOTIDE SEQUENCE</scope>
</reference>
<organism evidence="2 4">
    <name type="scientific">Rotaria sordida</name>
    <dbReference type="NCBI Taxonomy" id="392033"/>
    <lineage>
        <taxon>Eukaryota</taxon>
        <taxon>Metazoa</taxon>
        <taxon>Spiralia</taxon>
        <taxon>Gnathifera</taxon>
        <taxon>Rotifera</taxon>
        <taxon>Eurotatoria</taxon>
        <taxon>Bdelloidea</taxon>
        <taxon>Philodinida</taxon>
        <taxon>Philodinidae</taxon>
        <taxon>Rotaria</taxon>
    </lineage>
</organism>
<evidence type="ECO:0000256" key="1">
    <source>
        <dbReference type="SAM" id="SignalP"/>
    </source>
</evidence>
<evidence type="ECO:0000313" key="5">
    <source>
        <dbReference type="Proteomes" id="UP000663870"/>
    </source>
</evidence>